<dbReference type="RefSeq" id="XP_056763471.1">
    <property type="nucleotide sequence ID" value="XM_056914622.1"/>
</dbReference>
<keyword evidence="2" id="KW-1185">Reference proteome</keyword>
<evidence type="ECO:0000313" key="1">
    <source>
        <dbReference type="EMBL" id="KAJ5440242.1"/>
    </source>
</evidence>
<evidence type="ECO:0000313" key="2">
    <source>
        <dbReference type="Proteomes" id="UP001213681"/>
    </source>
</evidence>
<dbReference type="Proteomes" id="UP001213681">
    <property type="component" value="Unassembled WGS sequence"/>
</dbReference>
<protein>
    <submittedName>
        <fullName evidence="1">Uncharacterized protein</fullName>
    </submittedName>
</protein>
<gene>
    <name evidence="1" type="ORF">N7458_011240</name>
</gene>
<comment type="caution">
    <text evidence="1">The sequence shown here is derived from an EMBL/GenBank/DDBJ whole genome shotgun (WGS) entry which is preliminary data.</text>
</comment>
<sequence length="144" mass="16234">MGVMNIVSSITGFVTGSPQWYRVLVKCVDWFTYFRWLLRAIFKYRILGYPKVPYTALVQLVSAPITLWIAGYPGGIPIYFATLVCIMSLNEWVSTQVPHNEAKRSALTALLIGAGFCEKQTIKSPAEEDSSKDKRYCSSLELKI</sequence>
<dbReference type="AlphaFoldDB" id="A0AAD6C1Y9"/>
<proteinExistence type="predicted"/>
<name>A0AAD6C1Y9_9EURO</name>
<dbReference type="EMBL" id="JAPVEA010000008">
    <property type="protein sequence ID" value="KAJ5440242.1"/>
    <property type="molecule type" value="Genomic_DNA"/>
</dbReference>
<reference evidence="1" key="2">
    <citation type="journal article" date="2023" name="IMA Fungus">
        <title>Comparative genomic study of the Penicillium genus elucidates a diverse pangenome and 15 lateral gene transfer events.</title>
        <authorList>
            <person name="Petersen C."/>
            <person name="Sorensen T."/>
            <person name="Nielsen M.R."/>
            <person name="Sondergaard T.E."/>
            <person name="Sorensen J.L."/>
            <person name="Fitzpatrick D.A."/>
            <person name="Frisvad J.C."/>
            <person name="Nielsen K.L."/>
        </authorList>
    </citation>
    <scope>NUCLEOTIDE SEQUENCE</scope>
    <source>
        <strain evidence="1">IBT 16125</strain>
    </source>
</reference>
<dbReference type="GeneID" id="81604865"/>
<organism evidence="1 2">
    <name type="scientific">Penicillium daleae</name>
    <dbReference type="NCBI Taxonomy" id="63821"/>
    <lineage>
        <taxon>Eukaryota</taxon>
        <taxon>Fungi</taxon>
        <taxon>Dikarya</taxon>
        <taxon>Ascomycota</taxon>
        <taxon>Pezizomycotina</taxon>
        <taxon>Eurotiomycetes</taxon>
        <taxon>Eurotiomycetidae</taxon>
        <taxon>Eurotiales</taxon>
        <taxon>Aspergillaceae</taxon>
        <taxon>Penicillium</taxon>
    </lineage>
</organism>
<accession>A0AAD6C1Y9</accession>
<reference evidence="1" key="1">
    <citation type="submission" date="2022-12" db="EMBL/GenBank/DDBJ databases">
        <authorList>
            <person name="Petersen C."/>
        </authorList>
    </citation>
    <scope>NUCLEOTIDE SEQUENCE</scope>
    <source>
        <strain evidence="1">IBT 16125</strain>
    </source>
</reference>